<reference evidence="3 4" key="1">
    <citation type="submission" date="2022-12" db="EMBL/GenBank/DDBJ databases">
        <title>Chromosome-level genome assembly of true bugs.</title>
        <authorList>
            <person name="Ma L."/>
            <person name="Li H."/>
        </authorList>
    </citation>
    <scope>NUCLEOTIDE SEQUENCE [LARGE SCALE GENOMIC DNA]</scope>
    <source>
        <strain evidence="3">Lab_2022b</strain>
    </source>
</reference>
<dbReference type="EMBL" id="JAPXFL010000003">
    <property type="protein sequence ID" value="KAK9508340.1"/>
    <property type="molecule type" value="Genomic_DNA"/>
</dbReference>
<sequence length="256" mass="29631">MQQAKIDKYLTHHRTSLTEESPNRRPYLKRSRSSLESLPSHSVKKLNVEVNFNEMSGEELTKILQVMNEKLSALPTRTEFDLFKDEMRSLKTENEFLKNEIKSVKEGERYLHRRLDILENNFRRNNLIIKNLSITAKDNLSEVVQQFLTNVLQIKDSLEIIDVRSLGNRTMENNNIRPTIRADKFFINNIMFSWDESIGLVYKGKVGADKLKEVVGRDLSDYIKGLLVEQPQPRNTSRPHNQASSLLQSTSAANNL</sequence>
<evidence type="ECO:0000256" key="2">
    <source>
        <dbReference type="SAM" id="MobiDB-lite"/>
    </source>
</evidence>
<gene>
    <name evidence="3" type="ORF">O3M35_005926</name>
</gene>
<feature type="compositionally biased region" description="Low complexity" evidence="2">
    <location>
        <begin position="241"/>
        <end position="256"/>
    </location>
</feature>
<comment type="caution">
    <text evidence="3">The sequence shown here is derived from an EMBL/GenBank/DDBJ whole genome shotgun (WGS) entry which is preliminary data.</text>
</comment>
<dbReference type="Proteomes" id="UP001461498">
    <property type="component" value="Unassembled WGS sequence"/>
</dbReference>
<accession>A0AAW1DE19</accession>
<evidence type="ECO:0000313" key="3">
    <source>
        <dbReference type="EMBL" id="KAK9508340.1"/>
    </source>
</evidence>
<feature type="region of interest" description="Disordered" evidence="2">
    <location>
        <begin position="1"/>
        <end position="36"/>
    </location>
</feature>
<evidence type="ECO:0000256" key="1">
    <source>
        <dbReference type="SAM" id="Coils"/>
    </source>
</evidence>
<protein>
    <submittedName>
        <fullName evidence="3">Uncharacterized protein</fullName>
    </submittedName>
</protein>
<keyword evidence="1" id="KW-0175">Coiled coil</keyword>
<feature type="coiled-coil region" evidence="1">
    <location>
        <begin position="80"/>
        <end position="107"/>
    </location>
</feature>
<dbReference type="AlphaFoldDB" id="A0AAW1DE19"/>
<evidence type="ECO:0000313" key="4">
    <source>
        <dbReference type="Proteomes" id="UP001461498"/>
    </source>
</evidence>
<name>A0AAW1DE19_9HEMI</name>
<organism evidence="3 4">
    <name type="scientific">Rhynocoris fuscipes</name>
    <dbReference type="NCBI Taxonomy" id="488301"/>
    <lineage>
        <taxon>Eukaryota</taxon>
        <taxon>Metazoa</taxon>
        <taxon>Ecdysozoa</taxon>
        <taxon>Arthropoda</taxon>
        <taxon>Hexapoda</taxon>
        <taxon>Insecta</taxon>
        <taxon>Pterygota</taxon>
        <taxon>Neoptera</taxon>
        <taxon>Paraneoptera</taxon>
        <taxon>Hemiptera</taxon>
        <taxon>Heteroptera</taxon>
        <taxon>Panheteroptera</taxon>
        <taxon>Cimicomorpha</taxon>
        <taxon>Reduviidae</taxon>
        <taxon>Harpactorinae</taxon>
        <taxon>Harpactorini</taxon>
        <taxon>Rhynocoris</taxon>
    </lineage>
</organism>
<keyword evidence="4" id="KW-1185">Reference proteome</keyword>
<feature type="compositionally biased region" description="Basic and acidic residues" evidence="2">
    <location>
        <begin position="1"/>
        <end position="10"/>
    </location>
</feature>
<feature type="region of interest" description="Disordered" evidence="2">
    <location>
        <begin position="230"/>
        <end position="256"/>
    </location>
</feature>
<proteinExistence type="predicted"/>